<protein>
    <submittedName>
        <fullName evidence="2">F-box protein</fullName>
    </submittedName>
</protein>
<proteinExistence type="predicted"/>
<keyword evidence="3" id="KW-1185">Reference proteome</keyword>
<feature type="transmembrane region" description="Helical" evidence="1">
    <location>
        <begin position="20"/>
        <end position="43"/>
    </location>
</feature>
<keyword evidence="1" id="KW-0472">Membrane</keyword>
<accession>A0AAV8E6Y1</accession>
<dbReference type="EMBL" id="JAMFTS010000003">
    <property type="protein sequence ID" value="KAJ4776279.1"/>
    <property type="molecule type" value="Genomic_DNA"/>
</dbReference>
<keyword evidence="1" id="KW-1133">Transmembrane helix</keyword>
<dbReference type="InterPro" id="IPR025886">
    <property type="entry name" value="PP2-like"/>
</dbReference>
<keyword evidence="1" id="KW-0812">Transmembrane</keyword>
<evidence type="ECO:0000313" key="2">
    <source>
        <dbReference type="EMBL" id="KAJ4776279.1"/>
    </source>
</evidence>
<organism evidence="2 3">
    <name type="scientific">Rhynchospora pubera</name>
    <dbReference type="NCBI Taxonomy" id="906938"/>
    <lineage>
        <taxon>Eukaryota</taxon>
        <taxon>Viridiplantae</taxon>
        <taxon>Streptophyta</taxon>
        <taxon>Embryophyta</taxon>
        <taxon>Tracheophyta</taxon>
        <taxon>Spermatophyta</taxon>
        <taxon>Magnoliopsida</taxon>
        <taxon>Liliopsida</taxon>
        <taxon>Poales</taxon>
        <taxon>Cyperaceae</taxon>
        <taxon>Cyperoideae</taxon>
        <taxon>Rhynchosporeae</taxon>
        <taxon>Rhynchospora</taxon>
    </lineage>
</organism>
<comment type="caution">
    <text evidence="2">The sequence shown here is derived from an EMBL/GenBank/DDBJ whole genome shotgun (WGS) entry which is preliminary data.</text>
</comment>
<dbReference type="PANTHER" id="PTHR32278">
    <property type="entry name" value="F-BOX DOMAIN-CONTAINING PROTEIN"/>
    <property type="match status" value="1"/>
</dbReference>
<dbReference type="PANTHER" id="PTHR32278:SF111">
    <property type="entry name" value="F-BOX PROTEIN PP2-B12-RELATED"/>
    <property type="match status" value="1"/>
</dbReference>
<dbReference type="AlphaFoldDB" id="A0AAV8E6Y1"/>
<reference evidence="2" key="1">
    <citation type="submission" date="2022-08" db="EMBL/GenBank/DDBJ databases">
        <authorList>
            <person name="Marques A."/>
        </authorList>
    </citation>
    <scope>NUCLEOTIDE SEQUENCE</scope>
    <source>
        <strain evidence="2">RhyPub2mFocal</strain>
        <tissue evidence="2">Leaves</tissue>
    </source>
</reference>
<name>A0AAV8E6Y1_9POAL</name>
<dbReference type="Pfam" id="PF14299">
    <property type="entry name" value="PP2"/>
    <property type="match status" value="1"/>
</dbReference>
<sequence>MDVFVFLKETVPKMDKLKVGLSSPAFIAAGAAIIAFAAIACYFKLRPSADLLPPDYASILFRAVDPVEYSSEEELFFRLCDHPLLIDGGMMSLGLDYSSGAKCFMISARALSIIWGDHDIYWQWIAHPESRFSECAELIEVCWLAISKTIDSNVLTAHTAYAAYLVFKLAPNAHGLSNPLQTAKITVAGDTVSEHFVCLDVREGEPPYPWWAYDTEEIDDVILPSERQDGWWEVQLGEFYSGDGIDGEVGMSFAEIRGGHWKSGLIVEGIEVRPKNNSGRKHNIIIDCDRLIVICKDYCRRLIV</sequence>
<dbReference type="Proteomes" id="UP001140206">
    <property type="component" value="Chromosome 3"/>
</dbReference>
<gene>
    <name evidence="2" type="ORF">LUZ62_060536</name>
</gene>
<evidence type="ECO:0000256" key="1">
    <source>
        <dbReference type="SAM" id="Phobius"/>
    </source>
</evidence>
<evidence type="ECO:0000313" key="3">
    <source>
        <dbReference type="Proteomes" id="UP001140206"/>
    </source>
</evidence>